<dbReference type="AlphaFoldDB" id="A0A8B4Q9K8"/>
<proteinExistence type="predicted"/>
<dbReference type="Proteomes" id="UP000294641">
    <property type="component" value="Unassembled WGS sequence"/>
</dbReference>
<sequence length="29" mass="3084">MVFALVGATVIAYGAMTKFVLTKTTAHLK</sequence>
<accession>A0A8B4Q9K8</accession>
<evidence type="ECO:0000313" key="2">
    <source>
        <dbReference type="EMBL" id="TDR37432.1"/>
    </source>
</evidence>
<reference evidence="2 4" key="2">
    <citation type="submission" date="2019-03" db="EMBL/GenBank/DDBJ databases">
        <title>Genomic Encyclopedia of Type Strains, Phase IV (KMG-IV): sequencing the most valuable type-strain genomes for metagenomic binning, comparative biology and taxonomic classification.</title>
        <authorList>
            <person name="Goeker M."/>
        </authorList>
    </citation>
    <scope>NUCLEOTIDE SEQUENCE [LARGE SCALE GENOMIC DNA]</scope>
    <source>
        <strain evidence="2 4">DSM 20580</strain>
    </source>
</reference>
<evidence type="ECO:0000313" key="4">
    <source>
        <dbReference type="Proteomes" id="UP000294641"/>
    </source>
</evidence>
<protein>
    <submittedName>
        <fullName evidence="1">Uncharacterized protein</fullName>
    </submittedName>
</protein>
<dbReference type="Proteomes" id="UP000254330">
    <property type="component" value="Unassembled WGS sequence"/>
</dbReference>
<gene>
    <name evidence="2" type="ORF">DFR61_12027</name>
    <name evidence="1" type="ORF">NCTC10597_01069</name>
</gene>
<keyword evidence="4" id="KW-1185">Reference proteome</keyword>
<dbReference type="EMBL" id="SNZG01000020">
    <property type="protein sequence ID" value="TDR37432.1"/>
    <property type="molecule type" value="Genomic_DNA"/>
</dbReference>
<organism evidence="1 3">
    <name type="scientific">Kurthia zopfii</name>
    <dbReference type="NCBI Taxonomy" id="1650"/>
    <lineage>
        <taxon>Bacteria</taxon>
        <taxon>Bacillati</taxon>
        <taxon>Bacillota</taxon>
        <taxon>Bacilli</taxon>
        <taxon>Bacillales</taxon>
        <taxon>Caryophanaceae</taxon>
        <taxon>Kurthia</taxon>
    </lineage>
</organism>
<evidence type="ECO:0000313" key="1">
    <source>
        <dbReference type="EMBL" id="STX09394.1"/>
    </source>
</evidence>
<dbReference type="EMBL" id="UGNP01000001">
    <property type="protein sequence ID" value="STX09394.1"/>
    <property type="molecule type" value="Genomic_DNA"/>
</dbReference>
<comment type="caution">
    <text evidence="1">The sequence shown here is derived from an EMBL/GenBank/DDBJ whole genome shotgun (WGS) entry which is preliminary data.</text>
</comment>
<name>A0A8B4Q9K8_9BACL</name>
<reference evidence="1 3" key="1">
    <citation type="submission" date="2018-06" db="EMBL/GenBank/DDBJ databases">
        <authorList>
            <consortium name="Pathogen Informatics"/>
            <person name="Doyle S."/>
        </authorList>
    </citation>
    <scope>NUCLEOTIDE SEQUENCE [LARGE SCALE GENOMIC DNA]</scope>
    <source>
        <strain evidence="1 3">NCTC10597</strain>
    </source>
</reference>
<evidence type="ECO:0000313" key="3">
    <source>
        <dbReference type="Proteomes" id="UP000254330"/>
    </source>
</evidence>